<keyword evidence="2" id="KW-1185">Reference proteome</keyword>
<organism evidence="1 2">
    <name type="scientific">Plasmopara halstedii</name>
    <name type="common">Downy mildew of sunflower</name>
    <dbReference type="NCBI Taxonomy" id="4781"/>
    <lineage>
        <taxon>Eukaryota</taxon>
        <taxon>Sar</taxon>
        <taxon>Stramenopiles</taxon>
        <taxon>Oomycota</taxon>
        <taxon>Peronosporomycetes</taxon>
        <taxon>Peronosporales</taxon>
        <taxon>Peronosporaceae</taxon>
        <taxon>Plasmopara</taxon>
    </lineage>
</organism>
<evidence type="ECO:0000313" key="1">
    <source>
        <dbReference type="EMBL" id="CEG47863.1"/>
    </source>
</evidence>
<evidence type="ECO:0000313" key="2">
    <source>
        <dbReference type="Proteomes" id="UP000054928"/>
    </source>
</evidence>
<dbReference type="RefSeq" id="XP_024584232.1">
    <property type="nucleotide sequence ID" value="XM_024718876.1"/>
</dbReference>
<sequence length="67" mass="7219">MSKRACEGVIVVKANTTKDGGGRKRQGTSCSNAHDECINESIKYTPQISSGRAASHAVVLKLMEIRE</sequence>
<proteinExistence type="predicted"/>
<reference evidence="2" key="1">
    <citation type="submission" date="2014-09" db="EMBL/GenBank/DDBJ databases">
        <authorList>
            <person name="Sharma Rahul"/>
            <person name="Thines Marco"/>
        </authorList>
    </citation>
    <scope>NUCLEOTIDE SEQUENCE [LARGE SCALE GENOMIC DNA]</scope>
</reference>
<accession>A0A0P1B115</accession>
<dbReference type="AlphaFoldDB" id="A0A0P1B115"/>
<protein>
    <submittedName>
        <fullName evidence="1">Uncharacterized protein</fullName>
    </submittedName>
</protein>
<dbReference type="EMBL" id="CCYD01002864">
    <property type="protein sequence ID" value="CEG47863.1"/>
    <property type="molecule type" value="Genomic_DNA"/>
</dbReference>
<name>A0A0P1B115_PLAHL</name>
<dbReference type="Proteomes" id="UP000054928">
    <property type="component" value="Unassembled WGS sequence"/>
</dbReference>
<dbReference type="GeneID" id="36400246"/>